<keyword evidence="3" id="KW-1015">Disulfide bond</keyword>
<dbReference type="GO" id="GO:0030313">
    <property type="term" value="C:cell envelope"/>
    <property type="evidence" value="ECO:0007669"/>
    <property type="project" value="UniProtKB-SubCell"/>
</dbReference>
<dbReference type="Gene3D" id="3.40.30.10">
    <property type="entry name" value="Glutaredoxin"/>
    <property type="match status" value="1"/>
</dbReference>
<dbReference type="SUPFAM" id="SSF52833">
    <property type="entry name" value="Thioredoxin-like"/>
    <property type="match status" value="1"/>
</dbReference>
<evidence type="ECO:0000256" key="4">
    <source>
        <dbReference type="ARBA" id="ARBA00023284"/>
    </source>
</evidence>
<dbReference type="EMBL" id="MDZC01000056">
    <property type="protein sequence ID" value="OGX85762.1"/>
    <property type="molecule type" value="Genomic_DNA"/>
</dbReference>
<dbReference type="InterPro" id="IPR036249">
    <property type="entry name" value="Thioredoxin-like_sf"/>
</dbReference>
<keyword evidence="7" id="KW-1185">Reference proteome</keyword>
<evidence type="ECO:0000313" key="7">
    <source>
        <dbReference type="Proteomes" id="UP000177791"/>
    </source>
</evidence>
<dbReference type="Proteomes" id="UP000177791">
    <property type="component" value="Unassembled WGS sequence"/>
</dbReference>
<dbReference type="Pfam" id="PF12543">
    <property type="entry name" value="DUF3738"/>
    <property type="match status" value="1"/>
</dbReference>
<evidence type="ECO:0000256" key="3">
    <source>
        <dbReference type="ARBA" id="ARBA00023157"/>
    </source>
</evidence>
<dbReference type="AlphaFoldDB" id="A0A1G1T4G5"/>
<gene>
    <name evidence="6" type="ORF">BEN48_14270</name>
</gene>
<dbReference type="PANTHER" id="PTHR42852:SF6">
    <property type="entry name" value="THIOL:DISULFIDE INTERCHANGE PROTEIN DSBE"/>
    <property type="match status" value="1"/>
</dbReference>
<keyword evidence="4" id="KW-0676">Redox-active center</keyword>
<evidence type="ECO:0000256" key="2">
    <source>
        <dbReference type="ARBA" id="ARBA00022748"/>
    </source>
</evidence>
<dbReference type="InterPro" id="IPR017801">
    <property type="entry name" value="DUF3738"/>
</dbReference>
<dbReference type="GO" id="GO:0016491">
    <property type="term" value="F:oxidoreductase activity"/>
    <property type="evidence" value="ECO:0007669"/>
    <property type="project" value="InterPro"/>
</dbReference>
<dbReference type="PANTHER" id="PTHR42852">
    <property type="entry name" value="THIOL:DISULFIDE INTERCHANGE PROTEIN DSBE"/>
    <property type="match status" value="1"/>
</dbReference>
<dbReference type="PROSITE" id="PS51352">
    <property type="entry name" value="THIOREDOXIN_2"/>
    <property type="match status" value="1"/>
</dbReference>
<dbReference type="GO" id="GO:0016209">
    <property type="term" value="F:antioxidant activity"/>
    <property type="evidence" value="ECO:0007669"/>
    <property type="project" value="InterPro"/>
</dbReference>
<sequence>MGAILGIAAPNAAAQTPLKVGDQLPDFVLPRVVNGMAPTFTPDDAKSKVLVLEFWSTTCSPCIPALEKLSALQQRHPKELQVVGISTDSEARLQKFLAKRPLPVPLASAPDADEINKLFPHRMVSHTVVVDKNRRVVAITSPEQLTEAALLDVAAGRPVRLKLKQDVLNGDPMSYFSVDSTTSYGVNVRPYIQGLQGMMRPERKGPFAQRRLTAINVSANVLFQLAYETTSRRILNQLPDSLRQYDDLNLVCFDLIVPPGQEANLRPIMREALRQYLPVKAEWVPTTKPAYVLRRRKAAPALPTSTKPKKYSFGGGEFGMEGSPMETLRDYLENELGKPVVDETGLTGRYDVTLTTQNEDIKASVSTALARLGLEVMEAPRSISMLRLSPAPAGQPILGKAVAR</sequence>
<evidence type="ECO:0000259" key="5">
    <source>
        <dbReference type="PROSITE" id="PS51352"/>
    </source>
</evidence>
<feature type="domain" description="Thioredoxin" evidence="5">
    <location>
        <begin position="18"/>
        <end position="155"/>
    </location>
</feature>
<name>A0A1G1T4G5_9BACT</name>
<dbReference type="Pfam" id="PF00578">
    <property type="entry name" value="AhpC-TSA"/>
    <property type="match status" value="1"/>
</dbReference>
<evidence type="ECO:0000313" key="6">
    <source>
        <dbReference type="EMBL" id="OGX85762.1"/>
    </source>
</evidence>
<keyword evidence="2" id="KW-0201">Cytochrome c-type biogenesis</keyword>
<dbReference type="GO" id="GO:0017004">
    <property type="term" value="P:cytochrome complex assembly"/>
    <property type="evidence" value="ECO:0007669"/>
    <property type="project" value="UniProtKB-KW"/>
</dbReference>
<dbReference type="InterPro" id="IPR013766">
    <property type="entry name" value="Thioredoxin_domain"/>
</dbReference>
<organism evidence="6 7">
    <name type="scientific">Hymenobacter glacialis</name>
    <dbReference type="NCBI Taxonomy" id="1908236"/>
    <lineage>
        <taxon>Bacteria</taxon>
        <taxon>Pseudomonadati</taxon>
        <taxon>Bacteroidota</taxon>
        <taxon>Cytophagia</taxon>
        <taxon>Cytophagales</taxon>
        <taxon>Hymenobacteraceae</taxon>
        <taxon>Hymenobacter</taxon>
    </lineage>
</organism>
<evidence type="ECO:0000256" key="1">
    <source>
        <dbReference type="ARBA" id="ARBA00004196"/>
    </source>
</evidence>
<accession>A0A1G1T4G5</accession>
<protein>
    <recommendedName>
        <fullName evidence="5">Thioredoxin domain-containing protein</fullName>
    </recommendedName>
</protein>
<dbReference type="InterPro" id="IPR000866">
    <property type="entry name" value="AhpC/TSA"/>
</dbReference>
<comment type="caution">
    <text evidence="6">The sequence shown here is derived from an EMBL/GenBank/DDBJ whole genome shotgun (WGS) entry which is preliminary data.</text>
</comment>
<dbReference type="InterPro" id="IPR050553">
    <property type="entry name" value="Thioredoxin_ResA/DsbE_sf"/>
</dbReference>
<comment type="subcellular location">
    <subcellularLocation>
        <location evidence="1">Cell envelope</location>
    </subcellularLocation>
</comment>
<reference evidence="6 7" key="1">
    <citation type="submission" date="2016-08" db="EMBL/GenBank/DDBJ databases">
        <title>Hymenobacter coccineus sp. nov., Hymenobacter lapidarius sp. nov. and Hymenobacter glacialis sp. nov., isolated from Antarctic soil.</title>
        <authorList>
            <person name="Sedlacek I."/>
            <person name="Kralova S."/>
            <person name="Kyrova K."/>
            <person name="Maslanova I."/>
            <person name="Stankova E."/>
            <person name="Vrbovska V."/>
            <person name="Nemec M."/>
            <person name="Bartak M."/>
            <person name="Svec P."/>
            <person name="Busse H.-J."/>
            <person name="Pantucek R."/>
        </authorList>
    </citation>
    <scope>NUCLEOTIDE SEQUENCE [LARGE SCALE GENOMIC DNA]</scope>
    <source>
        <strain evidence="6 7">CCM 8648</strain>
    </source>
</reference>
<dbReference type="CDD" id="cd02966">
    <property type="entry name" value="TlpA_like_family"/>
    <property type="match status" value="1"/>
</dbReference>
<dbReference type="STRING" id="1908236.BEN48_14270"/>
<proteinExistence type="predicted"/>